<accession>A0A820GT14</accession>
<dbReference type="EMBL" id="CAJOBG010010972">
    <property type="protein sequence ID" value="CAF4282483.1"/>
    <property type="molecule type" value="Genomic_DNA"/>
</dbReference>
<comment type="caution">
    <text evidence="2">The sequence shown here is derived from an EMBL/GenBank/DDBJ whole genome shotgun (WGS) entry which is preliminary data.</text>
</comment>
<feature type="repeat" description="ANK" evidence="1">
    <location>
        <begin position="9"/>
        <end position="41"/>
    </location>
</feature>
<evidence type="ECO:0000256" key="1">
    <source>
        <dbReference type="PROSITE-ProRule" id="PRU00023"/>
    </source>
</evidence>
<protein>
    <recommendedName>
        <fullName evidence="4">Ankyrin repeat protein</fullName>
    </recommendedName>
</protein>
<dbReference type="AlphaFoldDB" id="A0A820GT14"/>
<dbReference type="SUPFAM" id="SSF48403">
    <property type="entry name" value="Ankyrin repeat"/>
    <property type="match status" value="1"/>
</dbReference>
<dbReference type="Proteomes" id="UP000663866">
    <property type="component" value="Unassembled WGS sequence"/>
</dbReference>
<reference evidence="2" key="1">
    <citation type="submission" date="2021-02" db="EMBL/GenBank/DDBJ databases">
        <authorList>
            <person name="Nowell W R."/>
        </authorList>
    </citation>
    <scope>NUCLEOTIDE SEQUENCE</scope>
</reference>
<keyword evidence="1" id="KW-0040">ANK repeat</keyword>
<dbReference type="PROSITE" id="PS50297">
    <property type="entry name" value="ANK_REP_REGION"/>
    <property type="match status" value="1"/>
</dbReference>
<evidence type="ECO:0008006" key="4">
    <source>
        <dbReference type="Google" id="ProtNLM"/>
    </source>
</evidence>
<dbReference type="Gene3D" id="1.25.40.20">
    <property type="entry name" value="Ankyrin repeat-containing domain"/>
    <property type="match status" value="1"/>
</dbReference>
<dbReference type="InterPro" id="IPR036770">
    <property type="entry name" value="Ankyrin_rpt-contain_sf"/>
</dbReference>
<dbReference type="PROSITE" id="PS50088">
    <property type="entry name" value="ANK_REPEAT"/>
    <property type="match status" value="1"/>
</dbReference>
<name>A0A820GT14_9BILA</name>
<proteinExistence type="predicted"/>
<evidence type="ECO:0000313" key="3">
    <source>
        <dbReference type="Proteomes" id="UP000663866"/>
    </source>
</evidence>
<dbReference type="Pfam" id="PF00023">
    <property type="entry name" value="Ank"/>
    <property type="match status" value="1"/>
</dbReference>
<feature type="non-terminal residue" evidence="2">
    <location>
        <position position="77"/>
    </location>
</feature>
<gene>
    <name evidence="2" type="ORF">OVN521_LOCUS30628</name>
</gene>
<sequence length="77" mass="8547">VNIEVKHKPNHTPLNVAKFRGHALVVELLLEHGADVDIEHGADVDIEHDFGASVFEDEISKEVNRDAAVKTKNILLK</sequence>
<organism evidence="2 3">
    <name type="scientific">Rotaria magnacalcarata</name>
    <dbReference type="NCBI Taxonomy" id="392030"/>
    <lineage>
        <taxon>Eukaryota</taxon>
        <taxon>Metazoa</taxon>
        <taxon>Spiralia</taxon>
        <taxon>Gnathifera</taxon>
        <taxon>Rotifera</taxon>
        <taxon>Eurotatoria</taxon>
        <taxon>Bdelloidea</taxon>
        <taxon>Philodinida</taxon>
        <taxon>Philodinidae</taxon>
        <taxon>Rotaria</taxon>
    </lineage>
</organism>
<feature type="non-terminal residue" evidence="2">
    <location>
        <position position="1"/>
    </location>
</feature>
<keyword evidence="3" id="KW-1185">Reference proteome</keyword>
<evidence type="ECO:0000313" key="2">
    <source>
        <dbReference type="EMBL" id="CAF4282483.1"/>
    </source>
</evidence>
<dbReference type="InterPro" id="IPR002110">
    <property type="entry name" value="Ankyrin_rpt"/>
</dbReference>